<accession>A0A1I4WGZ7</accession>
<evidence type="ECO:0000256" key="3">
    <source>
        <dbReference type="ARBA" id="ARBA00022692"/>
    </source>
</evidence>
<dbReference type="GO" id="GO:0071763">
    <property type="term" value="P:nuclear membrane organization"/>
    <property type="evidence" value="ECO:0007669"/>
    <property type="project" value="TreeGrafter"/>
</dbReference>
<keyword evidence="4" id="KW-0256">Endoplasmic reticulum</keyword>
<dbReference type="PANTHER" id="PTHR13416:SF2">
    <property type="entry name" value="TRANSMEMBRANE PROTEIN 43"/>
    <property type="match status" value="1"/>
</dbReference>
<dbReference type="STRING" id="578942.SAMN05216289_10511"/>
<evidence type="ECO:0000256" key="6">
    <source>
        <dbReference type="ARBA" id="ARBA00023136"/>
    </source>
</evidence>
<dbReference type="GO" id="GO:0012505">
    <property type="term" value="C:endomembrane system"/>
    <property type="evidence" value="ECO:0007669"/>
    <property type="project" value="UniProtKB-SubCell"/>
</dbReference>
<sequence length="234" mass="25096">MKRIRQNAIVACAVLLLLLAVFAIDRFGGWRGFLQPQAVPEVAISVAAASIDPLNEGRLVSVQGRLEAAQVPKDAQLGVVADAAVVLIRNVEMFQWREACVDTSCVQSTAWSNTLIDSSAFHAQEGHENPPAFPFESTRFDAEGIHLGAFRPDLGLVLAQVEPVARPLRLEELPANLAASASQIDGRIYIGNDPLNPAVGDLRIGYSIIPSATTTLSGIQRADRLVAVEPKNPT</sequence>
<dbReference type="InterPro" id="IPR012430">
    <property type="entry name" value="TMEM43_fam"/>
</dbReference>
<evidence type="ECO:0000256" key="2">
    <source>
        <dbReference type="ARBA" id="ARBA00004586"/>
    </source>
</evidence>
<proteinExistence type="predicted"/>
<keyword evidence="8" id="KW-1185">Reference proteome</keyword>
<keyword evidence="5" id="KW-1133">Transmembrane helix</keyword>
<reference evidence="7 8" key="1">
    <citation type="submission" date="2016-10" db="EMBL/GenBank/DDBJ databases">
        <authorList>
            <person name="de Groot N.N."/>
        </authorList>
    </citation>
    <scope>NUCLEOTIDE SEQUENCE [LARGE SCALE GENOMIC DNA]</scope>
    <source>
        <strain evidence="7 8">CGMCC 1.7659</strain>
    </source>
</reference>
<evidence type="ECO:0000256" key="5">
    <source>
        <dbReference type="ARBA" id="ARBA00022989"/>
    </source>
</evidence>
<evidence type="ECO:0000256" key="1">
    <source>
        <dbReference type="ARBA" id="ARBA00004127"/>
    </source>
</evidence>
<organism evidence="7 8">
    <name type="scientific">Dokdonella immobilis</name>
    <dbReference type="NCBI Taxonomy" id="578942"/>
    <lineage>
        <taxon>Bacteria</taxon>
        <taxon>Pseudomonadati</taxon>
        <taxon>Pseudomonadota</taxon>
        <taxon>Gammaproteobacteria</taxon>
        <taxon>Lysobacterales</taxon>
        <taxon>Rhodanobacteraceae</taxon>
        <taxon>Dokdonella</taxon>
    </lineage>
</organism>
<name>A0A1I4WGZ7_9GAMM</name>
<comment type="subcellular location">
    <subcellularLocation>
        <location evidence="1">Endomembrane system</location>
        <topology evidence="1">Multi-pass membrane protein</topology>
    </subcellularLocation>
    <subcellularLocation>
        <location evidence="2">Endoplasmic reticulum membrane</location>
    </subcellularLocation>
</comment>
<keyword evidence="3" id="KW-0812">Transmembrane</keyword>
<dbReference type="AlphaFoldDB" id="A0A1I4WGZ7"/>
<dbReference type="RefSeq" id="WP_092405630.1">
    <property type="nucleotide sequence ID" value="NZ_FOVF01000005.1"/>
</dbReference>
<dbReference type="OrthoDB" id="273988at2"/>
<dbReference type="Proteomes" id="UP000198575">
    <property type="component" value="Unassembled WGS sequence"/>
</dbReference>
<evidence type="ECO:0000313" key="7">
    <source>
        <dbReference type="EMBL" id="SFN12948.1"/>
    </source>
</evidence>
<dbReference type="PANTHER" id="PTHR13416">
    <property type="match status" value="1"/>
</dbReference>
<dbReference type="GO" id="GO:0006629">
    <property type="term" value="P:lipid metabolic process"/>
    <property type="evidence" value="ECO:0007669"/>
    <property type="project" value="TreeGrafter"/>
</dbReference>
<keyword evidence="6" id="KW-0472">Membrane</keyword>
<evidence type="ECO:0000256" key="4">
    <source>
        <dbReference type="ARBA" id="ARBA00022824"/>
    </source>
</evidence>
<dbReference type="Pfam" id="PF07787">
    <property type="entry name" value="TMEM43"/>
    <property type="match status" value="1"/>
</dbReference>
<protein>
    <submittedName>
        <fullName evidence="7">Uncharacterized protein</fullName>
    </submittedName>
</protein>
<evidence type="ECO:0000313" key="8">
    <source>
        <dbReference type="Proteomes" id="UP000198575"/>
    </source>
</evidence>
<dbReference type="EMBL" id="FOVF01000005">
    <property type="protein sequence ID" value="SFN12948.1"/>
    <property type="molecule type" value="Genomic_DNA"/>
</dbReference>
<gene>
    <name evidence="7" type="ORF">SAMN05216289_10511</name>
</gene>